<dbReference type="Gene3D" id="2.60.200.20">
    <property type="match status" value="1"/>
</dbReference>
<dbReference type="EMBL" id="NAJQ01000818">
    <property type="protein sequence ID" value="TKA64605.1"/>
    <property type="molecule type" value="Genomic_DNA"/>
</dbReference>
<feature type="region of interest" description="Disordered" evidence="3">
    <location>
        <begin position="395"/>
        <end position="480"/>
    </location>
</feature>
<feature type="transmembrane region" description="Helical" evidence="4">
    <location>
        <begin position="972"/>
        <end position="995"/>
    </location>
</feature>
<evidence type="ECO:0000313" key="6">
    <source>
        <dbReference type="EMBL" id="TKA64605.1"/>
    </source>
</evidence>
<feature type="compositionally biased region" description="Low complexity" evidence="3">
    <location>
        <begin position="112"/>
        <end position="122"/>
    </location>
</feature>
<feature type="region of interest" description="Disordered" evidence="3">
    <location>
        <begin position="601"/>
        <end position="653"/>
    </location>
</feature>
<evidence type="ECO:0000256" key="1">
    <source>
        <dbReference type="ARBA" id="ARBA00004141"/>
    </source>
</evidence>
<dbReference type="Gene3D" id="1.20.1250.20">
    <property type="entry name" value="MFS general substrate transporter like domains"/>
    <property type="match status" value="1"/>
</dbReference>
<dbReference type="OrthoDB" id="687730at2759"/>
<feature type="transmembrane region" description="Helical" evidence="4">
    <location>
        <begin position="833"/>
        <end position="858"/>
    </location>
</feature>
<feature type="region of interest" description="Disordered" evidence="3">
    <location>
        <begin position="576"/>
        <end position="595"/>
    </location>
</feature>
<feature type="transmembrane region" description="Helical" evidence="4">
    <location>
        <begin position="1057"/>
        <end position="1078"/>
    </location>
</feature>
<organism evidence="6 7">
    <name type="scientific">Friedmanniomyces simplex</name>
    <dbReference type="NCBI Taxonomy" id="329884"/>
    <lineage>
        <taxon>Eukaryota</taxon>
        <taxon>Fungi</taxon>
        <taxon>Dikarya</taxon>
        <taxon>Ascomycota</taxon>
        <taxon>Pezizomycotina</taxon>
        <taxon>Dothideomycetes</taxon>
        <taxon>Dothideomycetidae</taxon>
        <taxon>Mycosphaerellales</taxon>
        <taxon>Teratosphaeriaceae</taxon>
        <taxon>Friedmanniomyces</taxon>
    </lineage>
</organism>
<dbReference type="SUPFAM" id="SSF49879">
    <property type="entry name" value="SMAD/FHA domain"/>
    <property type="match status" value="1"/>
</dbReference>
<sequence length="1189" mass="128893">MTAVAPPLFHPNTRVGWSNGNGFGAMNSDEVNKMFTTAPRKTVQRQNSSSSIASTASSTSTISAPTAQTNGSSTSSSVEAGSWAARKKPNRGIWPPGKAEPATGISTARPQAVSSATSGPTASSAISALHAPLLPSQQMANGNGQANGAVRNPTEPPAILHLLPINGTFERKTINVPYYEQVLKIGRQTNQKTIPTPTNGYFDSKVLSRQHAEVWADRQGRIFIKDVKSSNGTFVNGMRLSQENKESEPRELREQDVLELGIDIVSEDQKTVVHHKVAAKVEHAGIYGQGNDPLGFGELDPSVSGGLLAAPHPLKRTASQGSLNGRVAAGGMNGVQQGGLNASVAGQPQQMRAWLNQITTEQIVKKLNAEMRLAMQQSQDLARARQMIAHIVGDKVELPSTKDSKPNSEKSRSSPTKSKLDLKSQFSEPPAPPPQAPLPEKPDVARALADPVIRPLLRRDDTALPGSSSSSPTRPDHSGDILRLCEELKLAKGELSNQSERMKSLESELAHERTARESAEERAQRFERRDSPTKNDERAVSAFDEAVSPTSPPSSPPDLQTQLDRLTASMDEMKQQMERYRQRAETAEVERDEARQSLAEMVEQKRRENADRGVNGRSTSKGRKSPVKRTPSQLDGKTVEPNGHAVAPQPGSPTCEILLERAGVEEGQPITLEQAKIMTQLLTQEVLHPRRAGDGGSESALAYYGRPCGRTFGSPLLKAKFEARYQVHVISMAELPDTPRLTEQRSQVIITRYTRTLRNRAPPMEKSEGKTLYADEAAASISLHDLHVQPSSPDSTTSHDLDQLLSDDDDDDDASSNVSNDVSGLPPIDGGRGAWTCLLGCWLVEAMIWGLPLAFGVFQRYYSTSAELLQQGSGSGGGNSASIPTIGTLATGVSYLGMPFTNPVALRWPRWRRTMCVAGWGLCLLGLVCASFAREVWQLVLFQGFVYGLGWVICYTPFLFMLNEWFVERRGLAYGILFGASGVSGMVIPVVVGWMLERYGFRVALRVYAGATVVISGPGLLLIRPRTRASRDVARTIQRGGRTAVQNLRPYATNVHFLIMAATIFVQGLGFFIPNIYISSFAEGLGLSTSAGSGLLALVSLSQVLGQCWQGWASDKVNIYLPLSISALIPGLGALLFWGPAKGLAYLAPFAIIWGLFSASYSVLYTRMCSFLTEMNDGPDDHENIIAGW</sequence>
<dbReference type="InterPro" id="IPR050327">
    <property type="entry name" value="Proton-linked_MCT"/>
</dbReference>
<feature type="transmembrane region" description="Helical" evidence="4">
    <location>
        <begin position="1084"/>
        <end position="1105"/>
    </location>
</feature>
<feature type="transmembrane region" description="Helical" evidence="4">
    <location>
        <begin position="1144"/>
        <end position="1165"/>
    </location>
</feature>
<dbReference type="SUPFAM" id="SSF103473">
    <property type="entry name" value="MFS general substrate transporter"/>
    <property type="match status" value="1"/>
</dbReference>
<dbReference type="AlphaFoldDB" id="A0A4U0WSD3"/>
<dbReference type="GO" id="GO:0016020">
    <property type="term" value="C:membrane"/>
    <property type="evidence" value="ECO:0007669"/>
    <property type="project" value="UniProtKB-SubCell"/>
</dbReference>
<gene>
    <name evidence="6" type="ORF">B0A55_10299</name>
</gene>
<dbReference type="PROSITE" id="PS50006">
    <property type="entry name" value="FHA_DOMAIN"/>
    <property type="match status" value="1"/>
</dbReference>
<feature type="region of interest" description="Disordered" evidence="3">
    <location>
        <begin position="787"/>
        <end position="825"/>
    </location>
</feature>
<dbReference type="STRING" id="329884.A0A4U0WSD3"/>
<comment type="similarity">
    <text evidence="2">Belongs to the major facilitator superfamily. Monocarboxylate porter (TC 2.A.1.13) family.</text>
</comment>
<evidence type="ECO:0000256" key="4">
    <source>
        <dbReference type="SAM" id="Phobius"/>
    </source>
</evidence>
<feature type="compositionally biased region" description="Basic and acidic residues" evidence="3">
    <location>
        <begin position="500"/>
        <end position="537"/>
    </location>
</feature>
<feature type="compositionally biased region" description="Low complexity" evidence="3">
    <location>
        <begin position="48"/>
        <end position="77"/>
    </location>
</feature>
<keyword evidence="4" id="KW-1133">Transmembrane helix</keyword>
<comment type="subcellular location">
    <subcellularLocation>
        <location evidence="1">Membrane</location>
        <topology evidence="1">Multi-pass membrane protein</topology>
    </subcellularLocation>
</comment>
<dbReference type="Pfam" id="PF07690">
    <property type="entry name" value="MFS_1"/>
    <property type="match status" value="1"/>
</dbReference>
<feature type="compositionally biased region" description="Pro residues" evidence="3">
    <location>
        <begin position="429"/>
        <end position="439"/>
    </location>
</feature>
<feature type="compositionally biased region" description="Acidic residues" evidence="3">
    <location>
        <begin position="805"/>
        <end position="814"/>
    </location>
</feature>
<accession>A0A4U0WSD3</accession>
<dbReference type="InterPro" id="IPR011701">
    <property type="entry name" value="MFS"/>
</dbReference>
<dbReference type="InterPro" id="IPR008984">
    <property type="entry name" value="SMAD_FHA_dom_sf"/>
</dbReference>
<evidence type="ECO:0000256" key="3">
    <source>
        <dbReference type="SAM" id="MobiDB-lite"/>
    </source>
</evidence>
<feature type="transmembrane region" description="Helical" evidence="4">
    <location>
        <begin position="915"/>
        <end position="933"/>
    </location>
</feature>
<dbReference type="PANTHER" id="PTHR11360">
    <property type="entry name" value="MONOCARBOXYLATE TRANSPORTER"/>
    <property type="match status" value="1"/>
</dbReference>
<evidence type="ECO:0000256" key="2">
    <source>
        <dbReference type="ARBA" id="ARBA00006727"/>
    </source>
</evidence>
<keyword evidence="7" id="KW-1185">Reference proteome</keyword>
<dbReference type="InterPro" id="IPR036259">
    <property type="entry name" value="MFS_trans_sf"/>
</dbReference>
<comment type="caution">
    <text evidence="6">The sequence shown here is derived from an EMBL/GenBank/DDBJ whole genome shotgun (WGS) entry which is preliminary data.</text>
</comment>
<keyword evidence="4" id="KW-0812">Transmembrane</keyword>
<reference evidence="6 7" key="1">
    <citation type="submission" date="2017-03" db="EMBL/GenBank/DDBJ databases">
        <title>Genomes of endolithic fungi from Antarctica.</title>
        <authorList>
            <person name="Coleine C."/>
            <person name="Masonjones S."/>
            <person name="Stajich J.E."/>
        </authorList>
    </citation>
    <scope>NUCLEOTIDE SEQUENCE [LARGE SCALE GENOMIC DNA]</scope>
    <source>
        <strain evidence="6 7">CCFEE 5184</strain>
    </source>
</reference>
<protein>
    <recommendedName>
        <fullName evidence="5">FHA domain-containing protein</fullName>
    </recommendedName>
</protein>
<evidence type="ECO:0000313" key="7">
    <source>
        <dbReference type="Proteomes" id="UP000309340"/>
    </source>
</evidence>
<feature type="transmembrane region" description="Helical" evidence="4">
    <location>
        <begin position="1007"/>
        <end position="1023"/>
    </location>
</feature>
<proteinExistence type="inferred from homology"/>
<dbReference type="GO" id="GO:0022857">
    <property type="term" value="F:transmembrane transporter activity"/>
    <property type="evidence" value="ECO:0007669"/>
    <property type="project" value="InterPro"/>
</dbReference>
<keyword evidence="4" id="KW-0472">Membrane</keyword>
<evidence type="ECO:0000259" key="5">
    <source>
        <dbReference type="PROSITE" id="PS50006"/>
    </source>
</evidence>
<feature type="compositionally biased region" description="Basic and acidic residues" evidence="3">
    <location>
        <begin position="395"/>
        <end position="422"/>
    </location>
</feature>
<dbReference type="Pfam" id="PF00498">
    <property type="entry name" value="FHA"/>
    <property type="match status" value="1"/>
</dbReference>
<feature type="transmembrane region" description="Helical" evidence="4">
    <location>
        <begin position="939"/>
        <end position="960"/>
    </location>
</feature>
<feature type="transmembrane region" description="Helical" evidence="4">
    <location>
        <begin position="1117"/>
        <end position="1138"/>
    </location>
</feature>
<dbReference type="Proteomes" id="UP000309340">
    <property type="component" value="Unassembled WGS sequence"/>
</dbReference>
<name>A0A4U0WSD3_9PEZI</name>
<dbReference type="PANTHER" id="PTHR11360:SF287">
    <property type="entry name" value="MFS MONOCARBOXYLATE TRANSPORTER"/>
    <property type="match status" value="1"/>
</dbReference>
<feature type="region of interest" description="Disordered" evidence="3">
    <location>
        <begin position="495"/>
        <end position="537"/>
    </location>
</feature>
<dbReference type="InterPro" id="IPR000253">
    <property type="entry name" value="FHA_dom"/>
</dbReference>
<dbReference type="SMART" id="SM00240">
    <property type="entry name" value="FHA"/>
    <property type="match status" value="1"/>
</dbReference>
<feature type="region of interest" description="Disordered" evidence="3">
    <location>
        <begin position="40"/>
        <end position="122"/>
    </location>
</feature>
<dbReference type="CDD" id="cd22679">
    <property type="entry name" value="FHA_SLMAP"/>
    <property type="match status" value="1"/>
</dbReference>
<feature type="domain" description="FHA" evidence="5">
    <location>
        <begin position="183"/>
        <end position="240"/>
    </location>
</feature>
<feature type="compositionally biased region" description="Basic and acidic residues" evidence="3">
    <location>
        <begin position="602"/>
        <end position="611"/>
    </location>
</feature>